<dbReference type="EMBL" id="JAUEPR010000022">
    <property type="protein sequence ID" value="KAK0475758.1"/>
    <property type="molecule type" value="Genomic_DNA"/>
</dbReference>
<keyword evidence="2" id="KW-1185">Reference proteome</keyword>
<evidence type="ECO:0008006" key="3">
    <source>
        <dbReference type="Google" id="ProtNLM"/>
    </source>
</evidence>
<sequence length="202" mass="23245">MERPLLGDSQGRYRIHIVGNSGTGKSMVAEKLSQLLDIPHISLDTIFWRPNWEQTPDAEFKALVRKTMNDNPNGWIIDGNYQRHVGELVQDTATDIIWLDPPFLLYFPRVLVRTFLRLIGLGAPCSPGCKESFREALFSRNSILCWCWCDHRVLRERGGNRMKEIGLGVGSDVEHRRMRRLGGWGTELGAWIRRVEDMVRGR</sequence>
<dbReference type="PANTHER" id="PTHR37816:SF1">
    <property type="entry name" value="TOXIN"/>
    <property type="match status" value="1"/>
</dbReference>
<accession>A0AA39P1D6</accession>
<comment type="caution">
    <text evidence="1">The sequence shown here is derived from an EMBL/GenBank/DDBJ whole genome shotgun (WGS) entry which is preliminary data.</text>
</comment>
<dbReference type="SUPFAM" id="SSF52540">
    <property type="entry name" value="P-loop containing nucleoside triphosphate hydrolases"/>
    <property type="match status" value="1"/>
</dbReference>
<protein>
    <recommendedName>
        <fullName evidence="3">Adenylate kinase</fullName>
    </recommendedName>
</protein>
<evidence type="ECO:0000313" key="1">
    <source>
        <dbReference type="EMBL" id="KAK0475758.1"/>
    </source>
</evidence>
<dbReference type="InterPro" id="IPR027417">
    <property type="entry name" value="P-loop_NTPase"/>
</dbReference>
<dbReference type="PANTHER" id="PTHR37816">
    <property type="entry name" value="YALI0E33011P"/>
    <property type="match status" value="1"/>
</dbReference>
<name>A0AA39P1D6_9AGAR</name>
<dbReference type="AlphaFoldDB" id="A0AA39P1D6"/>
<dbReference type="Proteomes" id="UP001175227">
    <property type="component" value="Unassembled WGS sequence"/>
</dbReference>
<evidence type="ECO:0000313" key="2">
    <source>
        <dbReference type="Proteomes" id="UP001175227"/>
    </source>
</evidence>
<proteinExistence type="predicted"/>
<dbReference type="InterPro" id="IPR052922">
    <property type="entry name" value="Cytidylate_Kinase-2"/>
</dbReference>
<dbReference type="Gene3D" id="3.40.50.300">
    <property type="entry name" value="P-loop containing nucleotide triphosphate hydrolases"/>
    <property type="match status" value="1"/>
</dbReference>
<gene>
    <name evidence="1" type="ORF">IW261DRAFT_1492717</name>
</gene>
<reference evidence="1" key="1">
    <citation type="submission" date="2023-06" db="EMBL/GenBank/DDBJ databases">
        <authorList>
            <consortium name="Lawrence Berkeley National Laboratory"/>
            <person name="Ahrendt S."/>
            <person name="Sahu N."/>
            <person name="Indic B."/>
            <person name="Wong-Bajracharya J."/>
            <person name="Merenyi Z."/>
            <person name="Ke H.-M."/>
            <person name="Monk M."/>
            <person name="Kocsube S."/>
            <person name="Drula E."/>
            <person name="Lipzen A."/>
            <person name="Balint B."/>
            <person name="Henrissat B."/>
            <person name="Andreopoulos B."/>
            <person name="Martin F.M."/>
            <person name="Harder C.B."/>
            <person name="Rigling D."/>
            <person name="Ford K.L."/>
            <person name="Foster G.D."/>
            <person name="Pangilinan J."/>
            <person name="Papanicolaou A."/>
            <person name="Barry K."/>
            <person name="LaButti K."/>
            <person name="Viragh M."/>
            <person name="Koriabine M."/>
            <person name="Yan M."/>
            <person name="Riley R."/>
            <person name="Champramary S."/>
            <person name="Plett K.L."/>
            <person name="Tsai I.J."/>
            <person name="Slot J."/>
            <person name="Sipos G."/>
            <person name="Plett J."/>
            <person name="Nagy L.G."/>
            <person name="Grigoriev I.V."/>
        </authorList>
    </citation>
    <scope>NUCLEOTIDE SEQUENCE</scope>
    <source>
        <strain evidence="1">ICMP 16352</strain>
    </source>
</reference>
<organism evidence="1 2">
    <name type="scientific">Armillaria novae-zelandiae</name>
    <dbReference type="NCBI Taxonomy" id="153914"/>
    <lineage>
        <taxon>Eukaryota</taxon>
        <taxon>Fungi</taxon>
        <taxon>Dikarya</taxon>
        <taxon>Basidiomycota</taxon>
        <taxon>Agaricomycotina</taxon>
        <taxon>Agaricomycetes</taxon>
        <taxon>Agaricomycetidae</taxon>
        <taxon>Agaricales</taxon>
        <taxon>Marasmiineae</taxon>
        <taxon>Physalacriaceae</taxon>
        <taxon>Armillaria</taxon>
    </lineage>
</organism>